<comment type="similarity">
    <text evidence="10 13">Belongs to the fluoride channel Fluc/FEX (TC 1.A.43) family.</text>
</comment>
<evidence type="ECO:0000256" key="2">
    <source>
        <dbReference type="ARBA" id="ARBA00022448"/>
    </source>
</evidence>
<comment type="catalytic activity">
    <reaction evidence="11">
        <text>fluoride(in) = fluoride(out)</text>
        <dbReference type="Rhea" id="RHEA:76159"/>
        <dbReference type="ChEBI" id="CHEBI:17051"/>
    </reaction>
    <physiologicalReaction direction="left-to-right" evidence="11">
        <dbReference type="Rhea" id="RHEA:76160"/>
    </physiologicalReaction>
</comment>
<dbReference type="PANTHER" id="PTHR28259">
    <property type="entry name" value="FLUORIDE EXPORT PROTEIN 1-RELATED"/>
    <property type="match status" value="1"/>
</dbReference>
<evidence type="ECO:0000256" key="13">
    <source>
        <dbReference type="HAMAP-Rule" id="MF_00454"/>
    </source>
</evidence>
<organism evidence="14 15">
    <name type="scientific">Flaviflexus ciconiae</name>
    <dbReference type="NCBI Taxonomy" id="2496867"/>
    <lineage>
        <taxon>Bacteria</taxon>
        <taxon>Bacillati</taxon>
        <taxon>Actinomycetota</taxon>
        <taxon>Actinomycetes</taxon>
        <taxon>Actinomycetales</taxon>
        <taxon>Actinomycetaceae</taxon>
        <taxon>Flaviflexus</taxon>
    </lineage>
</organism>
<feature type="transmembrane region" description="Helical" evidence="13">
    <location>
        <begin position="68"/>
        <end position="93"/>
    </location>
</feature>
<dbReference type="InterPro" id="IPR003691">
    <property type="entry name" value="FluC"/>
</dbReference>
<evidence type="ECO:0000256" key="1">
    <source>
        <dbReference type="ARBA" id="ARBA00004651"/>
    </source>
</evidence>
<evidence type="ECO:0000256" key="5">
    <source>
        <dbReference type="ARBA" id="ARBA00022723"/>
    </source>
</evidence>
<keyword evidence="7 13" id="KW-0406">Ion transport</keyword>
<comment type="activity regulation">
    <text evidence="13">Na(+) is not transported, but it plays an essential structural role and its presence is essential for fluoride channel function.</text>
</comment>
<evidence type="ECO:0000256" key="4">
    <source>
        <dbReference type="ARBA" id="ARBA00022692"/>
    </source>
</evidence>
<feature type="transmembrane region" description="Helical" evidence="13">
    <location>
        <begin position="36"/>
        <end position="56"/>
    </location>
</feature>
<keyword evidence="6 13" id="KW-1133">Transmembrane helix</keyword>
<dbReference type="Pfam" id="PF02537">
    <property type="entry name" value="CRCB"/>
    <property type="match status" value="1"/>
</dbReference>
<keyword evidence="2 13" id="KW-0813">Transport</keyword>
<evidence type="ECO:0000256" key="6">
    <source>
        <dbReference type="ARBA" id="ARBA00022989"/>
    </source>
</evidence>
<dbReference type="GO" id="GO:0062054">
    <property type="term" value="F:fluoride channel activity"/>
    <property type="evidence" value="ECO:0007669"/>
    <property type="project" value="UniProtKB-UniRule"/>
</dbReference>
<evidence type="ECO:0000313" key="15">
    <source>
        <dbReference type="Proteomes" id="UP000280344"/>
    </source>
</evidence>
<dbReference type="NCBIfam" id="TIGR00494">
    <property type="entry name" value="crcB"/>
    <property type="match status" value="1"/>
</dbReference>
<comment type="subcellular location">
    <subcellularLocation>
        <location evidence="1 13">Cell membrane</location>
        <topology evidence="1 13">Multi-pass membrane protein</topology>
    </subcellularLocation>
</comment>
<keyword evidence="5 13" id="KW-0479">Metal-binding</keyword>
<feature type="binding site" evidence="13">
    <location>
        <position position="79"/>
    </location>
    <ligand>
        <name>Na(+)</name>
        <dbReference type="ChEBI" id="CHEBI:29101"/>
        <note>structural</note>
    </ligand>
</feature>
<evidence type="ECO:0000256" key="11">
    <source>
        <dbReference type="ARBA" id="ARBA00035585"/>
    </source>
</evidence>
<evidence type="ECO:0000256" key="12">
    <source>
        <dbReference type="ARBA" id="ARBA00049940"/>
    </source>
</evidence>
<reference evidence="14 15" key="1">
    <citation type="submission" date="2018-12" db="EMBL/GenBank/DDBJ databases">
        <title>Complete genome sequence of Flaviflexus sp. H23T48.</title>
        <authorList>
            <person name="Bae J.-W."/>
            <person name="Lee J.-Y."/>
        </authorList>
    </citation>
    <scope>NUCLEOTIDE SEQUENCE [LARGE SCALE GENOMIC DNA]</scope>
    <source>
        <strain evidence="14 15">H23T48</strain>
    </source>
</reference>
<comment type="function">
    <text evidence="12 13">Fluoride-specific ion channel. Important for reducing fluoride concentration in the cell, thus reducing its toxicity.</text>
</comment>
<evidence type="ECO:0000313" key="14">
    <source>
        <dbReference type="EMBL" id="AZQ76753.1"/>
    </source>
</evidence>
<dbReference type="AlphaFoldDB" id="A0A3S9PWJ5"/>
<keyword evidence="4 13" id="KW-0812">Transmembrane</keyword>
<feature type="binding site" evidence="13">
    <location>
        <position position="76"/>
    </location>
    <ligand>
        <name>Na(+)</name>
        <dbReference type="ChEBI" id="CHEBI:29101"/>
        <note>structural</note>
    </ligand>
</feature>
<name>A0A3S9PWJ5_9ACTO</name>
<dbReference type="RefSeq" id="WP_126703561.1">
    <property type="nucleotide sequence ID" value="NZ_CP034593.1"/>
</dbReference>
<gene>
    <name evidence="13 14" type="primary">crcB</name>
    <name evidence="13" type="synonym">fluC</name>
    <name evidence="14" type="ORF">EJ997_04725</name>
</gene>
<dbReference type="GO" id="GO:0046872">
    <property type="term" value="F:metal ion binding"/>
    <property type="evidence" value="ECO:0007669"/>
    <property type="project" value="UniProtKB-KW"/>
</dbReference>
<evidence type="ECO:0000256" key="7">
    <source>
        <dbReference type="ARBA" id="ARBA00023065"/>
    </source>
</evidence>
<dbReference type="OrthoDB" id="5148600at2"/>
<dbReference type="HAMAP" id="MF_00454">
    <property type="entry name" value="FluC"/>
    <property type="match status" value="1"/>
</dbReference>
<evidence type="ECO:0000256" key="3">
    <source>
        <dbReference type="ARBA" id="ARBA00022475"/>
    </source>
</evidence>
<accession>A0A3S9PWJ5</accession>
<dbReference type="GO" id="GO:0005886">
    <property type="term" value="C:plasma membrane"/>
    <property type="evidence" value="ECO:0007669"/>
    <property type="project" value="UniProtKB-SubCell"/>
</dbReference>
<proteinExistence type="inferred from homology"/>
<feature type="transmembrane region" description="Helical" evidence="13">
    <location>
        <begin position="99"/>
        <end position="121"/>
    </location>
</feature>
<dbReference type="KEGG" id="flh:EJ997_04725"/>
<dbReference type="PANTHER" id="PTHR28259:SF16">
    <property type="entry name" value="FLUORIDE-SPECIFIC ION CHANNEL FLUC 2"/>
    <property type="match status" value="1"/>
</dbReference>
<keyword evidence="8 13" id="KW-0472">Membrane</keyword>
<protein>
    <recommendedName>
        <fullName evidence="13">Fluoride-specific ion channel FluC</fullName>
    </recommendedName>
</protein>
<dbReference type="GO" id="GO:0140114">
    <property type="term" value="P:cellular detoxification of fluoride"/>
    <property type="evidence" value="ECO:0007669"/>
    <property type="project" value="UniProtKB-UniRule"/>
</dbReference>
<evidence type="ECO:0000256" key="10">
    <source>
        <dbReference type="ARBA" id="ARBA00035120"/>
    </source>
</evidence>
<keyword evidence="9 13" id="KW-0407">Ion channel</keyword>
<dbReference type="EMBL" id="CP034593">
    <property type="protein sequence ID" value="AZQ76753.1"/>
    <property type="molecule type" value="Genomic_DNA"/>
</dbReference>
<sequence length="129" mass="13341">MNPLLFLSLSVAGGLGGVARFTLDKFISARTSSSTPWGTFFINLSGSLLLGILTGLTISQSLSPQLQIIIGTGFLGGYTTFSTASCDAVFLVRQSENRIAAAYAFGTLILSTVLAALGLWLGSSLTGSI</sequence>
<keyword evidence="3 13" id="KW-1003">Cell membrane</keyword>
<keyword evidence="13" id="KW-0915">Sodium</keyword>
<evidence type="ECO:0000256" key="9">
    <source>
        <dbReference type="ARBA" id="ARBA00023303"/>
    </source>
</evidence>
<evidence type="ECO:0000256" key="8">
    <source>
        <dbReference type="ARBA" id="ARBA00023136"/>
    </source>
</evidence>
<dbReference type="Proteomes" id="UP000280344">
    <property type="component" value="Chromosome"/>
</dbReference>
<keyword evidence="15" id="KW-1185">Reference proteome</keyword>